<evidence type="ECO:0000313" key="1">
    <source>
        <dbReference type="EMBL" id="NIK87060.1"/>
    </source>
</evidence>
<name>A0A846MVH0_9PROT</name>
<dbReference type="AlphaFoldDB" id="A0A846MVH0"/>
<reference evidence="1 2" key="1">
    <citation type="submission" date="2020-03" db="EMBL/GenBank/DDBJ databases">
        <title>Genomic Encyclopedia of Type Strains, Phase IV (KMG-IV): sequencing the most valuable type-strain genomes for metagenomic binning, comparative biology and taxonomic classification.</title>
        <authorList>
            <person name="Goeker M."/>
        </authorList>
    </citation>
    <scope>NUCLEOTIDE SEQUENCE [LARGE SCALE GENOMIC DNA]</scope>
    <source>
        <strain evidence="1 2">DSM 19867</strain>
    </source>
</reference>
<protein>
    <submittedName>
        <fullName evidence="1">Antitoxin VapB</fullName>
    </submittedName>
</protein>
<organism evidence="1 2">
    <name type="scientific">Rhizomicrobium palustre</name>
    <dbReference type="NCBI Taxonomy" id="189966"/>
    <lineage>
        <taxon>Bacteria</taxon>
        <taxon>Pseudomonadati</taxon>
        <taxon>Pseudomonadota</taxon>
        <taxon>Alphaproteobacteria</taxon>
        <taxon>Micropepsales</taxon>
        <taxon>Micropepsaceae</taxon>
        <taxon>Rhizomicrobium</taxon>
    </lineage>
</organism>
<dbReference type="SUPFAM" id="SSF89447">
    <property type="entry name" value="AbrB/MazE/MraZ-like"/>
    <property type="match status" value="1"/>
</dbReference>
<proteinExistence type="predicted"/>
<gene>
    <name evidence="1" type="ORF">FHS83_000378</name>
</gene>
<keyword evidence="2" id="KW-1185">Reference proteome</keyword>
<dbReference type="RefSeq" id="WP_167080316.1">
    <property type="nucleotide sequence ID" value="NZ_BAAADC010000001.1"/>
</dbReference>
<accession>A0A846MVH0</accession>
<sequence length="78" mass="8860">MNESRPVKLTRVGDDQIVEIPAEFALPGEEAILRKEGDKLIIETPRRKGSLKEWLSTLEPIEEEWPDIPDLPAEPVDL</sequence>
<dbReference type="EMBL" id="JAASRM010000001">
    <property type="protein sequence ID" value="NIK87060.1"/>
    <property type="molecule type" value="Genomic_DNA"/>
</dbReference>
<evidence type="ECO:0000313" key="2">
    <source>
        <dbReference type="Proteomes" id="UP000570514"/>
    </source>
</evidence>
<dbReference type="InterPro" id="IPR037914">
    <property type="entry name" value="SpoVT-AbrB_sf"/>
</dbReference>
<dbReference type="Proteomes" id="UP000570514">
    <property type="component" value="Unassembled WGS sequence"/>
</dbReference>
<comment type="caution">
    <text evidence="1">The sequence shown here is derived from an EMBL/GenBank/DDBJ whole genome shotgun (WGS) entry which is preliminary data.</text>
</comment>